<reference evidence="1 2" key="1">
    <citation type="submission" date="2018-08" db="EMBL/GenBank/DDBJ databases">
        <title>Genome and evolution of the arbuscular mycorrhizal fungus Diversispora epigaea (formerly Glomus versiforme) and its bacterial endosymbionts.</title>
        <authorList>
            <person name="Sun X."/>
            <person name="Fei Z."/>
            <person name="Harrison M."/>
        </authorList>
    </citation>
    <scope>NUCLEOTIDE SEQUENCE [LARGE SCALE GENOMIC DNA]</scope>
    <source>
        <strain evidence="1 2">IT104</strain>
    </source>
</reference>
<name>A0A397IZ46_9GLOM</name>
<dbReference type="OrthoDB" id="2394824at2759"/>
<evidence type="ECO:0000313" key="2">
    <source>
        <dbReference type="Proteomes" id="UP000266861"/>
    </source>
</evidence>
<dbReference type="EMBL" id="PQFF01000133">
    <property type="protein sequence ID" value="RHZ79668.1"/>
    <property type="molecule type" value="Genomic_DNA"/>
</dbReference>
<organism evidence="1 2">
    <name type="scientific">Diversispora epigaea</name>
    <dbReference type="NCBI Taxonomy" id="1348612"/>
    <lineage>
        <taxon>Eukaryota</taxon>
        <taxon>Fungi</taxon>
        <taxon>Fungi incertae sedis</taxon>
        <taxon>Mucoromycota</taxon>
        <taxon>Glomeromycotina</taxon>
        <taxon>Glomeromycetes</taxon>
        <taxon>Diversisporales</taxon>
        <taxon>Diversisporaceae</taxon>
        <taxon>Diversispora</taxon>
    </lineage>
</organism>
<dbReference type="AlphaFoldDB" id="A0A397IZ46"/>
<sequence>MSRPRTHCLTKYIKVLGKQNSFNTYAASSSSKHLSSVEVEKNDIKSNLIRKFTKKEESKFEQLLLRMTVANVLPKRKALSNRILNKKISELKTLQNEKLINDEISIVLTFDGWKNVINQYIFDLIEEINHLGIKLNAIVFDSAPNLCRSKMTSSIRISRNHLSSLYCTPMSISNW</sequence>
<protein>
    <recommendedName>
        <fullName evidence="3">DUF659 domain-containing protein</fullName>
    </recommendedName>
</protein>
<comment type="caution">
    <text evidence="1">The sequence shown here is derived from an EMBL/GenBank/DDBJ whole genome shotgun (WGS) entry which is preliminary data.</text>
</comment>
<dbReference type="Proteomes" id="UP000266861">
    <property type="component" value="Unassembled WGS sequence"/>
</dbReference>
<keyword evidence="2" id="KW-1185">Reference proteome</keyword>
<evidence type="ECO:0008006" key="3">
    <source>
        <dbReference type="Google" id="ProtNLM"/>
    </source>
</evidence>
<accession>A0A397IZ46</accession>
<evidence type="ECO:0000313" key="1">
    <source>
        <dbReference type="EMBL" id="RHZ79668.1"/>
    </source>
</evidence>
<dbReference type="STRING" id="1348612.A0A397IZ46"/>
<gene>
    <name evidence="1" type="ORF">Glove_142g21</name>
</gene>
<proteinExistence type="predicted"/>